<dbReference type="PROSITE" id="PS00463">
    <property type="entry name" value="ZN2_CY6_FUNGAL_1"/>
    <property type="match status" value="1"/>
</dbReference>
<feature type="compositionally biased region" description="Basic and acidic residues" evidence="8">
    <location>
        <begin position="634"/>
        <end position="647"/>
    </location>
</feature>
<keyword evidence="11" id="KW-1185">Reference proteome</keyword>
<reference evidence="11" key="1">
    <citation type="journal article" date="2012" name="Science">
        <title>The Paleozoic origin of enzymatic lignin decomposition reconstructed from 31 fungal genomes.</title>
        <authorList>
            <person name="Floudas D."/>
            <person name="Binder M."/>
            <person name="Riley R."/>
            <person name="Barry K."/>
            <person name="Blanchette R.A."/>
            <person name="Henrissat B."/>
            <person name="Martinez A.T."/>
            <person name="Otillar R."/>
            <person name="Spatafora J.W."/>
            <person name="Yadav J.S."/>
            <person name="Aerts A."/>
            <person name="Benoit I."/>
            <person name="Boyd A."/>
            <person name="Carlson A."/>
            <person name="Copeland A."/>
            <person name="Coutinho P.M."/>
            <person name="de Vries R.P."/>
            <person name="Ferreira P."/>
            <person name="Findley K."/>
            <person name="Foster B."/>
            <person name="Gaskell J."/>
            <person name="Glotzer D."/>
            <person name="Gorecki P."/>
            <person name="Heitman J."/>
            <person name="Hesse C."/>
            <person name="Hori C."/>
            <person name="Igarashi K."/>
            <person name="Jurgens J.A."/>
            <person name="Kallen N."/>
            <person name="Kersten P."/>
            <person name="Kohler A."/>
            <person name="Kuees U."/>
            <person name="Kumar T.K.A."/>
            <person name="Kuo A."/>
            <person name="LaButti K."/>
            <person name="Larrondo L.F."/>
            <person name="Lindquist E."/>
            <person name="Ling A."/>
            <person name="Lombard V."/>
            <person name="Lucas S."/>
            <person name="Lundell T."/>
            <person name="Martin R."/>
            <person name="McLaughlin D.J."/>
            <person name="Morgenstern I."/>
            <person name="Morin E."/>
            <person name="Murat C."/>
            <person name="Nagy L.G."/>
            <person name="Nolan M."/>
            <person name="Ohm R.A."/>
            <person name="Patyshakuliyeva A."/>
            <person name="Rokas A."/>
            <person name="Ruiz-Duenas F.J."/>
            <person name="Sabat G."/>
            <person name="Salamov A."/>
            <person name="Samejima M."/>
            <person name="Schmutz J."/>
            <person name="Slot J.C."/>
            <person name="St John F."/>
            <person name="Stenlid J."/>
            <person name="Sun H."/>
            <person name="Sun S."/>
            <person name="Syed K."/>
            <person name="Tsang A."/>
            <person name="Wiebenga A."/>
            <person name="Young D."/>
            <person name="Pisabarro A."/>
            <person name="Eastwood D.C."/>
            <person name="Martin F."/>
            <person name="Cullen D."/>
            <person name="Grigoriev I.V."/>
            <person name="Hibbett D.S."/>
        </authorList>
    </citation>
    <scope>NUCLEOTIDE SEQUENCE [LARGE SCALE GENOMIC DNA]</scope>
    <source>
        <strain evidence="11">FP-91666</strain>
    </source>
</reference>
<dbReference type="GO" id="GO:0000981">
    <property type="term" value="F:DNA-binding transcription factor activity, RNA polymerase II-specific"/>
    <property type="evidence" value="ECO:0007669"/>
    <property type="project" value="InterPro"/>
</dbReference>
<dbReference type="eggNOG" id="ENOG502RXDV">
    <property type="taxonomic scope" value="Eukaryota"/>
</dbReference>
<dbReference type="PROSITE" id="PS50048">
    <property type="entry name" value="ZN2_CY6_FUNGAL_2"/>
    <property type="match status" value="1"/>
</dbReference>
<dbReference type="GeneID" id="18802311"/>
<keyword evidence="4" id="KW-0805">Transcription regulation</keyword>
<feature type="region of interest" description="Disordered" evidence="8">
    <location>
        <begin position="615"/>
        <end position="647"/>
    </location>
</feature>
<keyword evidence="5" id="KW-0238">DNA-binding</keyword>
<feature type="compositionally biased region" description="Polar residues" evidence="8">
    <location>
        <begin position="22"/>
        <end position="71"/>
    </location>
</feature>
<evidence type="ECO:0000256" key="6">
    <source>
        <dbReference type="ARBA" id="ARBA00023163"/>
    </source>
</evidence>
<dbReference type="SMART" id="SM00066">
    <property type="entry name" value="GAL4"/>
    <property type="match status" value="1"/>
</dbReference>
<dbReference type="PANTHER" id="PTHR31313">
    <property type="entry name" value="TY1 ENHANCER ACTIVATOR"/>
    <property type="match status" value="1"/>
</dbReference>
<dbReference type="CDD" id="cd12148">
    <property type="entry name" value="fungal_TF_MHR"/>
    <property type="match status" value="1"/>
</dbReference>
<comment type="subcellular location">
    <subcellularLocation>
        <location evidence="1">Nucleus</location>
    </subcellularLocation>
</comment>
<feature type="region of interest" description="Disordered" evidence="8">
    <location>
        <begin position="759"/>
        <end position="780"/>
    </location>
</feature>
<accession>R7RWV1</accession>
<dbReference type="Pfam" id="PF00172">
    <property type="entry name" value="Zn_clus"/>
    <property type="match status" value="1"/>
</dbReference>
<dbReference type="GO" id="GO:0008270">
    <property type="term" value="F:zinc ion binding"/>
    <property type="evidence" value="ECO:0007669"/>
    <property type="project" value="InterPro"/>
</dbReference>
<proteinExistence type="predicted"/>
<protein>
    <recommendedName>
        <fullName evidence="9">Zn(2)-C6 fungal-type domain-containing protein</fullName>
    </recommendedName>
</protein>
<dbReference type="GO" id="GO:0003677">
    <property type="term" value="F:DNA binding"/>
    <property type="evidence" value="ECO:0007669"/>
    <property type="project" value="UniProtKB-KW"/>
</dbReference>
<keyword evidence="2" id="KW-0479">Metal-binding</keyword>
<evidence type="ECO:0000259" key="9">
    <source>
        <dbReference type="PROSITE" id="PS50048"/>
    </source>
</evidence>
<evidence type="ECO:0000313" key="10">
    <source>
        <dbReference type="EMBL" id="EIM79804.1"/>
    </source>
</evidence>
<evidence type="ECO:0000313" key="11">
    <source>
        <dbReference type="Proteomes" id="UP000053927"/>
    </source>
</evidence>
<name>R7RWV1_STEHR</name>
<evidence type="ECO:0000256" key="5">
    <source>
        <dbReference type="ARBA" id="ARBA00023125"/>
    </source>
</evidence>
<feature type="compositionally biased region" description="Basic residues" evidence="8">
    <location>
        <begin position="624"/>
        <end position="633"/>
    </location>
</feature>
<dbReference type="PANTHER" id="PTHR31313:SF81">
    <property type="entry name" value="TY1 ENHANCER ACTIVATOR"/>
    <property type="match status" value="1"/>
</dbReference>
<dbReference type="RefSeq" id="XP_007311116.1">
    <property type="nucleotide sequence ID" value="XM_007311054.1"/>
</dbReference>
<feature type="compositionally biased region" description="Basic and acidic residues" evidence="8">
    <location>
        <begin position="199"/>
        <end position="208"/>
    </location>
</feature>
<sequence length="931" mass="102702">MPKHPSSPSQSQSHSLSPPALDQQQSYPHFEFASNSHSNFRNGSQYPQQHEDNSYSPSQTTSASRSGLNSTSRHDADTATATGSKNVDTRTGKRRYAASCEACRRRKRRCDGKGENGESLCKFCPQAGIACVFPRSGEASRLESAITTAEASQSFIEQLASAGDDDRERMLMEWMKQRDDGEVKKPIVSTRKRRKLVKKEEVEEDKLAEGNSLPEPSAESTKTSNIITVFDRAADEDSSVKETAALRQDVLNRLLAVAVDSFSEFRIPTLAESQLMMESYFCWQNPRYEVIYRPAFEESLHTSEPTFCNDFLLWCIYSQASRHIPEMRDRLHEFAARAHLLLAVELSRPSAIATVQGVGHGRRYAFRMIEDLGWERPNRSYEGLPEKLRTAELCTYWAAYTWDKTLSLSLAKRPTLRPKEKPPLPPVEDGATLWRPFYSEVQWAEFTTKQYPGAQASFEMRCFRYSCSLYQFLDEVLEHVYSIKESRLLQARDFVLSMRDRMTAWQAQVPVEILLDADNLPPVSPPAHVIQFNLLIHTIWILLYRPFAQTGSLAVPYAATACRKSAQDIAACLRLFKNSFPVARSAYLFVYAALCSATIDMGDIISASQSQAVVGGEKDGAKGSAKKGTRRVKGRSDGRWGGKRAEKATERLETTLPILAHGIRLKIPGAPKMVGALMQMLESANALQQQEEPDADEIRLQPPPMAPAPSHASVAGPSHAPAMGPRRSVVEYTSSAAALPSVHAAPAPIPPYLGGALPPSRMHSKSADATPYGGIPAGTNVYQHQPPPEQGIPRPPLPASTTFLDEFFSSFMPMDTSADSHPMSASTSFSAWPSAGGLDFFALPNPLPSPSNSDHLSSTSAPQIVPGHPILTPQEQIRVHNNQKRQFPMGTETVGGGKGRVRAHTGEEVVGSGEYGAHHCSTSPCNILYQY</sequence>
<dbReference type="EMBL" id="JH687401">
    <property type="protein sequence ID" value="EIM79804.1"/>
    <property type="molecule type" value="Genomic_DNA"/>
</dbReference>
<evidence type="ECO:0000256" key="8">
    <source>
        <dbReference type="SAM" id="MobiDB-lite"/>
    </source>
</evidence>
<dbReference type="KEGG" id="shs:STEHIDRAFT_163363"/>
<dbReference type="CDD" id="cd00067">
    <property type="entry name" value="GAL4"/>
    <property type="match status" value="1"/>
</dbReference>
<evidence type="ECO:0000256" key="1">
    <source>
        <dbReference type="ARBA" id="ARBA00004123"/>
    </source>
</evidence>
<keyword evidence="7" id="KW-0539">Nucleus</keyword>
<gene>
    <name evidence="10" type="ORF">STEHIDRAFT_163363</name>
</gene>
<evidence type="ECO:0000256" key="3">
    <source>
        <dbReference type="ARBA" id="ARBA00022833"/>
    </source>
</evidence>
<dbReference type="AlphaFoldDB" id="R7RWV1"/>
<dbReference type="InterPro" id="IPR001138">
    <property type="entry name" value="Zn2Cys6_DnaBD"/>
</dbReference>
<evidence type="ECO:0000256" key="2">
    <source>
        <dbReference type="ARBA" id="ARBA00022723"/>
    </source>
</evidence>
<dbReference type="OrthoDB" id="2123952at2759"/>
<keyword evidence="6" id="KW-0804">Transcription</keyword>
<evidence type="ECO:0000256" key="4">
    <source>
        <dbReference type="ARBA" id="ARBA00023015"/>
    </source>
</evidence>
<feature type="compositionally biased region" description="Low complexity" evidence="8">
    <location>
        <begin position="1"/>
        <end position="19"/>
    </location>
</feature>
<organism evidence="10 11">
    <name type="scientific">Stereum hirsutum (strain FP-91666)</name>
    <name type="common">White-rot fungus</name>
    <dbReference type="NCBI Taxonomy" id="721885"/>
    <lineage>
        <taxon>Eukaryota</taxon>
        <taxon>Fungi</taxon>
        <taxon>Dikarya</taxon>
        <taxon>Basidiomycota</taxon>
        <taxon>Agaricomycotina</taxon>
        <taxon>Agaricomycetes</taxon>
        <taxon>Russulales</taxon>
        <taxon>Stereaceae</taxon>
        <taxon>Stereum</taxon>
    </lineage>
</organism>
<dbReference type="InterPro" id="IPR051615">
    <property type="entry name" value="Transcr_Regulatory_Elem"/>
</dbReference>
<feature type="domain" description="Zn(2)-C6 fungal-type" evidence="9">
    <location>
        <begin position="99"/>
        <end position="133"/>
    </location>
</feature>
<evidence type="ECO:0000256" key="7">
    <source>
        <dbReference type="ARBA" id="ARBA00023242"/>
    </source>
</evidence>
<feature type="region of interest" description="Disordered" evidence="8">
    <location>
        <begin position="1"/>
        <end position="98"/>
    </location>
</feature>
<dbReference type="Gene3D" id="4.10.240.10">
    <property type="entry name" value="Zn(2)-C6 fungal-type DNA-binding domain"/>
    <property type="match status" value="1"/>
</dbReference>
<dbReference type="SUPFAM" id="SSF57701">
    <property type="entry name" value="Zn2/Cys6 DNA-binding domain"/>
    <property type="match status" value="1"/>
</dbReference>
<dbReference type="InterPro" id="IPR036864">
    <property type="entry name" value="Zn2-C6_fun-type_DNA-bd_sf"/>
</dbReference>
<feature type="region of interest" description="Disordered" evidence="8">
    <location>
        <begin position="199"/>
        <end position="220"/>
    </location>
</feature>
<dbReference type="GO" id="GO:0005634">
    <property type="term" value="C:nucleus"/>
    <property type="evidence" value="ECO:0007669"/>
    <property type="project" value="UniProtKB-SubCell"/>
</dbReference>
<dbReference type="Proteomes" id="UP000053927">
    <property type="component" value="Unassembled WGS sequence"/>
</dbReference>
<keyword evidence="3" id="KW-0862">Zinc</keyword>
<feature type="region of interest" description="Disordered" evidence="8">
    <location>
        <begin position="686"/>
        <end position="727"/>
    </location>
</feature>